<evidence type="ECO:0000313" key="7">
    <source>
        <dbReference type="EMBL" id="KAK4276903.1"/>
    </source>
</evidence>
<comment type="function">
    <text evidence="3">Binds double-stranded RNA.</text>
</comment>
<dbReference type="InterPro" id="IPR044450">
    <property type="entry name" value="AtDRB-like_DSRM_1"/>
</dbReference>
<reference evidence="7" key="1">
    <citation type="submission" date="2023-10" db="EMBL/GenBank/DDBJ databases">
        <title>Chromosome-level genome of the transformable northern wattle, Acacia crassicarpa.</title>
        <authorList>
            <person name="Massaro I."/>
            <person name="Sinha N.R."/>
            <person name="Poethig S."/>
            <person name="Leichty A.R."/>
        </authorList>
    </citation>
    <scope>NUCLEOTIDE SEQUENCE</scope>
    <source>
        <strain evidence="7">Acra3RX</strain>
        <tissue evidence="7">Leaf</tissue>
    </source>
</reference>
<dbReference type="FunFam" id="3.30.160.20:FF:000047">
    <property type="entry name" value="double-stranded RNA-binding protein 1"/>
    <property type="match status" value="1"/>
</dbReference>
<gene>
    <name evidence="7" type="ORF">QN277_014999</name>
</gene>
<evidence type="ECO:0000256" key="3">
    <source>
        <dbReference type="ARBA" id="ARBA00037597"/>
    </source>
</evidence>
<dbReference type="AlphaFoldDB" id="A0AAE1JWH4"/>
<protein>
    <recommendedName>
        <fullName evidence="6">DRBM domain-containing protein</fullName>
    </recommendedName>
</protein>
<feature type="domain" description="DRBM" evidence="6">
    <location>
        <begin position="101"/>
        <end position="170"/>
    </location>
</feature>
<evidence type="ECO:0000256" key="2">
    <source>
        <dbReference type="ARBA" id="ARBA00022884"/>
    </source>
</evidence>
<dbReference type="GO" id="GO:0005634">
    <property type="term" value="C:nucleus"/>
    <property type="evidence" value="ECO:0007669"/>
    <property type="project" value="TreeGrafter"/>
</dbReference>
<name>A0AAE1JWH4_9FABA</name>
<dbReference type="Pfam" id="PF00035">
    <property type="entry name" value="dsrm"/>
    <property type="match status" value="2"/>
</dbReference>
<dbReference type="Gene3D" id="3.30.160.20">
    <property type="match status" value="2"/>
</dbReference>
<keyword evidence="1" id="KW-0677">Repeat</keyword>
<evidence type="ECO:0000256" key="4">
    <source>
        <dbReference type="PROSITE-ProRule" id="PRU00266"/>
    </source>
</evidence>
<dbReference type="SUPFAM" id="SSF54768">
    <property type="entry name" value="dsRNA-binding domain-like"/>
    <property type="match status" value="2"/>
</dbReference>
<feature type="region of interest" description="Disordered" evidence="5">
    <location>
        <begin position="198"/>
        <end position="247"/>
    </location>
</feature>
<dbReference type="GO" id="GO:0006396">
    <property type="term" value="P:RNA processing"/>
    <property type="evidence" value="ECO:0007669"/>
    <property type="project" value="TreeGrafter"/>
</dbReference>
<proteinExistence type="predicted"/>
<feature type="compositionally biased region" description="Basic residues" evidence="5">
    <location>
        <begin position="208"/>
        <end position="223"/>
    </location>
</feature>
<organism evidence="7 8">
    <name type="scientific">Acacia crassicarpa</name>
    <name type="common">northern wattle</name>
    <dbReference type="NCBI Taxonomy" id="499986"/>
    <lineage>
        <taxon>Eukaryota</taxon>
        <taxon>Viridiplantae</taxon>
        <taxon>Streptophyta</taxon>
        <taxon>Embryophyta</taxon>
        <taxon>Tracheophyta</taxon>
        <taxon>Spermatophyta</taxon>
        <taxon>Magnoliopsida</taxon>
        <taxon>eudicotyledons</taxon>
        <taxon>Gunneridae</taxon>
        <taxon>Pentapetalae</taxon>
        <taxon>rosids</taxon>
        <taxon>fabids</taxon>
        <taxon>Fabales</taxon>
        <taxon>Fabaceae</taxon>
        <taxon>Caesalpinioideae</taxon>
        <taxon>mimosoid clade</taxon>
        <taxon>Acacieae</taxon>
        <taxon>Acacia</taxon>
    </lineage>
</organism>
<dbReference type="InterPro" id="IPR014720">
    <property type="entry name" value="dsRBD_dom"/>
</dbReference>
<evidence type="ECO:0000256" key="5">
    <source>
        <dbReference type="SAM" id="MobiDB-lite"/>
    </source>
</evidence>
<dbReference type="SMART" id="SM00358">
    <property type="entry name" value="DSRM"/>
    <property type="match status" value="2"/>
</dbReference>
<dbReference type="PROSITE" id="PS50137">
    <property type="entry name" value="DS_RBD"/>
    <property type="match status" value="2"/>
</dbReference>
<feature type="domain" description="DRBM" evidence="6">
    <location>
        <begin position="15"/>
        <end position="84"/>
    </location>
</feature>
<keyword evidence="2 4" id="KW-0694">RNA-binding</keyword>
<evidence type="ECO:0000313" key="8">
    <source>
        <dbReference type="Proteomes" id="UP001293593"/>
    </source>
</evidence>
<dbReference type="GO" id="GO:0003725">
    <property type="term" value="F:double-stranded RNA binding"/>
    <property type="evidence" value="ECO:0007669"/>
    <property type="project" value="InterPro"/>
</dbReference>
<dbReference type="PANTHER" id="PTHR11207">
    <property type="entry name" value="RIBONUCLEASE III"/>
    <property type="match status" value="1"/>
</dbReference>
<feature type="compositionally biased region" description="Basic and acidic residues" evidence="5">
    <location>
        <begin position="224"/>
        <end position="241"/>
    </location>
</feature>
<keyword evidence="8" id="KW-1185">Reference proteome</keyword>
<dbReference type="GO" id="GO:0010468">
    <property type="term" value="P:regulation of gene expression"/>
    <property type="evidence" value="ECO:0007669"/>
    <property type="project" value="TreeGrafter"/>
</dbReference>
<dbReference type="CDD" id="cd19907">
    <property type="entry name" value="DSRM_AtDRB-like_rpt1"/>
    <property type="match status" value="1"/>
</dbReference>
<evidence type="ECO:0000256" key="1">
    <source>
        <dbReference type="ARBA" id="ARBA00022737"/>
    </source>
</evidence>
<sequence length="551" mass="59774">MLTNEDHQGVSNCYVFKSRLQEYAQKVGLPTPVYETIKEGPSHQPSFRSTVIVNNVRYDSLPGFFNRKAAEQSAAEIALVELAKSDEINQSITQPVIETGLCKNLLQEYAQKMNYAMPLYLCKKDERPGRSSSYSCTVEIGGIRYIGASARTKKEAEIKAARTALLAIESRASQSSEKQFGHSKLTVVPCKKRGAEAIGKADETSKVPKTKKARFKRKPPRKKQSGDKKGRNHIESAKVESRTNVNDESCVQALESRTLAANAANFDNGGSVDYQNENGLSSREGLLSLNSSKVLENGESMKMQSDDSCIQTMKWPLAPCAMNSNKGMLAGDDSVSLNGNKVCGNGNSTELASIDFSFQVMESGTGPADAIKSMDTGMSISNRNEKDLLAGEDSVSHNNNSIFADDKSNELLSNKHYVQTMESIPEAMKNLDDGMSLDYQNDKGILAVEGSLSLDSSNIFENRESTELQSSESCLPIVDSGTLAAETKKNDVGMSVNDRNEMGSLAEEGSVSLNNNEIFENGSTNLKADENNLGAGAGQIFVSSNGETQEK</sequence>
<evidence type="ECO:0000259" key="6">
    <source>
        <dbReference type="PROSITE" id="PS50137"/>
    </source>
</evidence>
<dbReference type="Proteomes" id="UP001293593">
    <property type="component" value="Unassembled WGS sequence"/>
</dbReference>
<accession>A0AAE1JWH4</accession>
<dbReference type="GO" id="GO:0004525">
    <property type="term" value="F:ribonuclease III activity"/>
    <property type="evidence" value="ECO:0007669"/>
    <property type="project" value="TreeGrafter"/>
</dbReference>
<comment type="caution">
    <text evidence="7">The sequence shown here is derived from an EMBL/GenBank/DDBJ whole genome shotgun (WGS) entry which is preliminary data.</text>
</comment>
<dbReference type="PANTHER" id="PTHR11207:SF1">
    <property type="entry name" value="DOUBLE-STRANDED RNA-BINDING PROTEIN 1"/>
    <property type="match status" value="1"/>
</dbReference>
<dbReference type="EMBL" id="JAWXYG010000003">
    <property type="protein sequence ID" value="KAK4276903.1"/>
    <property type="molecule type" value="Genomic_DNA"/>
</dbReference>